<feature type="compositionally biased region" description="Basic residues" evidence="2">
    <location>
        <begin position="187"/>
        <end position="204"/>
    </location>
</feature>
<dbReference type="SMART" id="SM00343">
    <property type="entry name" value="ZnF_C2HC"/>
    <property type="match status" value="1"/>
</dbReference>
<dbReference type="Gene3D" id="3.30.420.10">
    <property type="entry name" value="Ribonuclease H-like superfamily/Ribonuclease H"/>
    <property type="match status" value="1"/>
</dbReference>
<evidence type="ECO:0000256" key="1">
    <source>
        <dbReference type="PROSITE-ProRule" id="PRU00047"/>
    </source>
</evidence>
<proteinExistence type="predicted"/>
<dbReference type="PROSITE" id="PS50158">
    <property type="entry name" value="ZF_CCHC"/>
    <property type="match status" value="1"/>
</dbReference>
<dbReference type="InterPro" id="IPR001878">
    <property type="entry name" value="Znf_CCHC"/>
</dbReference>
<evidence type="ECO:0000259" key="3">
    <source>
        <dbReference type="PROSITE" id="PS50158"/>
    </source>
</evidence>
<keyword evidence="1" id="KW-0863">Zinc-finger</keyword>
<sequence length="756" mass="86437">MEGYTYKNYLVVSIFSTELAANEKARVYILASMTDVLAKKHESLAMAKEIIDALKAMFGQTEWFLRHEAIKYIYTKRMKEGTFVREHVLDMMMHINIVEVNGGAIDEANQVSFILESLPKSFIPFQTNASLNKIEFNMTILLNELQRFQTLTIGKEKQVEANVATTKGKFSRGSSSKNKTGPSKPKLQIKKKGKGKTPKQNKGKKAAEKGKCYHCGQNGHWVRNCPKYLVEKKAEKETQGKMTKSSFTGKGLRAKIPIELVHSVLCGPMNVKARGGTPRQNGVSERRNRTLLDMVRSMMSFAQLPDSFWGYALETTVYILITFPLKVFQKHLMSYGKGVKKVYVTLEFEDVRHTCWYKTLKNWNISSKVHTCWYKVFVSTNDSFLEEDHIRDHQPCSKLVLNEISKSASDKPSSSTKVVDKSKISDQTHPSQELREPRRSGRVVHQPNRYLGLSETHVVIPDDGIEDSLTYKQAMNDVDRDQWIKAMNLKIESMFFNSVWTLVDQPNNMNVKIAFLNGNLEESIYMAQPEGYKMQNSKKGVLPCRYGIHLSKEQCPMRKTPYASAVGSLMYAMLCTRPDIFFLVRMVSRYQSNPGRDHWIAVKNILKYLRRTKDYMLIYGLVFTLNGGAVVWRSIKHSCIADSTMEAEYVAACKAAKEAIWLRKFLIDLEIVPNRHLPITLYCDNSGAVANSREPRSHKWGKHIERKYHLIREIVHRGDVVVTQISFEQNIADPFTKALTAKVFESHLQSLGLRCL</sequence>
<dbReference type="SUPFAM" id="SSF53098">
    <property type="entry name" value="Ribonuclease H-like"/>
    <property type="match status" value="1"/>
</dbReference>
<protein>
    <submittedName>
        <fullName evidence="5">Gag/pol protein</fullName>
    </submittedName>
</protein>
<organism evidence="5 7">
    <name type="scientific">Cucumis melo var. makuwa</name>
    <name type="common">Oriental melon</name>
    <dbReference type="NCBI Taxonomy" id="1194695"/>
    <lineage>
        <taxon>Eukaryota</taxon>
        <taxon>Viridiplantae</taxon>
        <taxon>Streptophyta</taxon>
        <taxon>Embryophyta</taxon>
        <taxon>Tracheophyta</taxon>
        <taxon>Spermatophyta</taxon>
        <taxon>Magnoliopsida</taxon>
        <taxon>eudicotyledons</taxon>
        <taxon>Gunneridae</taxon>
        <taxon>Pentapetalae</taxon>
        <taxon>rosids</taxon>
        <taxon>fabids</taxon>
        <taxon>Cucurbitales</taxon>
        <taxon>Cucurbitaceae</taxon>
        <taxon>Benincaseae</taxon>
        <taxon>Cucumis</taxon>
    </lineage>
</organism>
<evidence type="ECO:0000313" key="6">
    <source>
        <dbReference type="Proteomes" id="UP000321393"/>
    </source>
</evidence>
<dbReference type="Gene3D" id="4.10.60.10">
    <property type="entry name" value="Zinc finger, CCHC-type"/>
    <property type="match status" value="1"/>
</dbReference>
<dbReference type="CDD" id="cd09272">
    <property type="entry name" value="RNase_HI_RT_Ty1"/>
    <property type="match status" value="1"/>
</dbReference>
<feature type="compositionally biased region" description="Low complexity" evidence="2">
    <location>
        <begin position="407"/>
        <end position="417"/>
    </location>
</feature>
<dbReference type="EMBL" id="SSTD01004111">
    <property type="protein sequence ID" value="TYK24004.1"/>
    <property type="molecule type" value="Genomic_DNA"/>
</dbReference>
<dbReference type="AlphaFoldDB" id="A0A5D3DK93"/>
<feature type="compositionally biased region" description="Basic and acidic residues" evidence="2">
    <location>
        <begin position="418"/>
        <end position="439"/>
    </location>
</feature>
<evidence type="ECO:0000313" key="5">
    <source>
        <dbReference type="EMBL" id="TYK24004.1"/>
    </source>
</evidence>
<dbReference type="PANTHER" id="PTHR11439:SF496">
    <property type="entry name" value="RNA-DIRECTED DNA POLYMERASE"/>
    <property type="match status" value="1"/>
</dbReference>
<dbReference type="GO" id="GO:0008270">
    <property type="term" value="F:zinc ion binding"/>
    <property type="evidence" value="ECO:0007669"/>
    <property type="project" value="UniProtKB-KW"/>
</dbReference>
<evidence type="ECO:0000256" key="2">
    <source>
        <dbReference type="SAM" id="MobiDB-lite"/>
    </source>
</evidence>
<accession>A0A5D3DK93</accession>
<comment type="caution">
    <text evidence="5">The sequence shown here is derived from an EMBL/GenBank/DDBJ whole genome shotgun (WGS) entry which is preliminary data.</text>
</comment>
<feature type="region of interest" description="Disordered" evidence="2">
    <location>
        <begin position="164"/>
        <end position="208"/>
    </location>
</feature>
<evidence type="ECO:0000313" key="4">
    <source>
        <dbReference type="EMBL" id="KAA0061924.1"/>
    </source>
</evidence>
<feature type="domain" description="CCHC-type" evidence="3">
    <location>
        <begin position="211"/>
        <end position="227"/>
    </location>
</feature>
<dbReference type="SUPFAM" id="SSF57756">
    <property type="entry name" value="Retrovirus zinc finger-like domains"/>
    <property type="match status" value="1"/>
</dbReference>
<dbReference type="PANTHER" id="PTHR11439">
    <property type="entry name" value="GAG-POL-RELATED RETROTRANSPOSON"/>
    <property type="match status" value="1"/>
</dbReference>
<dbReference type="Proteomes" id="UP000321393">
    <property type="component" value="Unassembled WGS sequence"/>
</dbReference>
<keyword evidence="1" id="KW-0862">Zinc</keyword>
<dbReference type="InterPro" id="IPR012337">
    <property type="entry name" value="RNaseH-like_sf"/>
</dbReference>
<dbReference type="InterPro" id="IPR036875">
    <property type="entry name" value="Znf_CCHC_sf"/>
</dbReference>
<dbReference type="GO" id="GO:0003676">
    <property type="term" value="F:nucleic acid binding"/>
    <property type="evidence" value="ECO:0007669"/>
    <property type="project" value="InterPro"/>
</dbReference>
<keyword evidence="1" id="KW-0479">Metal-binding</keyword>
<dbReference type="Pfam" id="PF14223">
    <property type="entry name" value="Retrotran_gag_2"/>
    <property type="match status" value="1"/>
</dbReference>
<gene>
    <name evidence="5" type="ORF">E5676_scaffold250G00930</name>
    <name evidence="4" type="ORF">E6C27_scaffold89G001850</name>
</gene>
<feature type="region of interest" description="Disordered" evidence="2">
    <location>
        <begin position="407"/>
        <end position="442"/>
    </location>
</feature>
<dbReference type="Proteomes" id="UP000321947">
    <property type="component" value="Unassembled WGS sequence"/>
</dbReference>
<evidence type="ECO:0000313" key="7">
    <source>
        <dbReference type="Proteomes" id="UP000321947"/>
    </source>
</evidence>
<name>A0A5D3DK93_CUCMM</name>
<dbReference type="InterPro" id="IPR036397">
    <property type="entry name" value="RNaseH_sf"/>
</dbReference>
<dbReference type="EMBL" id="SSTE01004728">
    <property type="protein sequence ID" value="KAA0061924.1"/>
    <property type="molecule type" value="Genomic_DNA"/>
</dbReference>
<reference evidence="6 7" key="1">
    <citation type="submission" date="2019-08" db="EMBL/GenBank/DDBJ databases">
        <title>Draft genome sequences of two oriental melons (Cucumis melo L. var makuwa).</title>
        <authorList>
            <person name="Kwon S.-Y."/>
        </authorList>
    </citation>
    <scope>NUCLEOTIDE SEQUENCE [LARGE SCALE GENOMIC DNA]</scope>
    <source>
        <strain evidence="7">cv. Chang Bougi</strain>
        <strain evidence="6">cv. SW 3</strain>
        <tissue evidence="5">Leaf</tissue>
    </source>
</reference>
<dbReference type="Pfam" id="PF00098">
    <property type="entry name" value="zf-CCHC"/>
    <property type="match status" value="1"/>
</dbReference>
<dbReference type="OrthoDB" id="679404at2759"/>